<name>A0ABQ6IW25_9MICO</name>
<feature type="domain" description="DUF218" evidence="2">
    <location>
        <begin position="42"/>
        <end position="158"/>
    </location>
</feature>
<reference evidence="5" key="1">
    <citation type="journal article" date="2019" name="Int. J. Syst. Evol. Microbiol.">
        <title>The Global Catalogue of Microorganisms (GCM) 10K type strain sequencing project: providing services to taxonomists for standard genome sequencing and annotation.</title>
        <authorList>
            <consortium name="The Broad Institute Genomics Platform"/>
            <consortium name="The Broad Institute Genome Sequencing Center for Infectious Disease"/>
            <person name="Wu L."/>
            <person name="Ma J."/>
        </authorList>
    </citation>
    <scope>NUCLEOTIDE SEQUENCE [LARGE SCALE GENOMIC DNA]</scope>
    <source>
        <strain evidence="5">NBRC 113072</strain>
    </source>
</reference>
<dbReference type="InterPro" id="IPR029063">
    <property type="entry name" value="SAM-dependent_MTases_sf"/>
</dbReference>
<protein>
    <submittedName>
        <fullName evidence="4">Uncharacterized protein</fullName>
    </submittedName>
</protein>
<keyword evidence="5" id="KW-1185">Reference proteome</keyword>
<dbReference type="InterPro" id="IPR041698">
    <property type="entry name" value="Methyltransf_25"/>
</dbReference>
<feature type="region of interest" description="Disordered" evidence="1">
    <location>
        <begin position="212"/>
        <end position="240"/>
    </location>
</feature>
<dbReference type="InterPro" id="IPR003848">
    <property type="entry name" value="DUF218"/>
</dbReference>
<sequence length="498" mass="53302">MLRVGLAAFAALGLVIGGSNAWMHLASRGGIRTPEDVPHRPVALVLGAGVQPDGHPSPFLAARLDVAADLLARGKVSLLLVSGDNRTEFYDEPTAMRRYLLSHGVPADRVVMDFAGRDTYDSCVRATRIFGVSGVTLVSQTYHLPRALAVCRAIGLDAVGVGDETMRSYAASVWATGESREIPAAVKAVINVVSRRDPVLGPSESTVTDRLAQLGETPDPPPRPHRPSSTGRTDTGTDSRSVVMATALMSVPMSAREPDRPRVRIGTLADRPRARPSPGATTVGPDRHRATEGADMARQRTLWEERVVENPQHSSWYIQRWRSMREAGDDIVGEARLIDAMVPRGARVLDAGCGQGRVGGYLSQVGHRVVGVDVDPALVEEASRQFPDATWLQGDLAELDLPARGEEKPFDAIVCAGNVVTFAAPGTQRDIIRRFGSHLAPGGRAVVGFGAGRGYGFDTFRGDIEAVGLVADALYSTWDLRPFTDSSDFVVAVIARPG</sequence>
<dbReference type="Gene3D" id="3.40.50.150">
    <property type="entry name" value="Vaccinia Virus protein VP39"/>
    <property type="match status" value="1"/>
</dbReference>
<evidence type="ECO:0000313" key="4">
    <source>
        <dbReference type="EMBL" id="GMA42140.1"/>
    </source>
</evidence>
<evidence type="ECO:0000256" key="1">
    <source>
        <dbReference type="SAM" id="MobiDB-lite"/>
    </source>
</evidence>
<dbReference type="Pfam" id="PF13649">
    <property type="entry name" value="Methyltransf_25"/>
    <property type="match status" value="1"/>
</dbReference>
<dbReference type="PANTHER" id="PTHR30336">
    <property type="entry name" value="INNER MEMBRANE PROTEIN, PROBABLE PERMEASE"/>
    <property type="match status" value="1"/>
</dbReference>
<organism evidence="4 5">
    <name type="scientific">Mobilicoccus caccae</name>
    <dbReference type="NCBI Taxonomy" id="1859295"/>
    <lineage>
        <taxon>Bacteria</taxon>
        <taxon>Bacillati</taxon>
        <taxon>Actinomycetota</taxon>
        <taxon>Actinomycetes</taxon>
        <taxon>Micrococcales</taxon>
        <taxon>Dermatophilaceae</taxon>
        <taxon>Mobilicoccus</taxon>
    </lineage>
</organism>
<dbReference type="InterPro" id="IPR051599">
    <property type="entry name" value="Cell_Envelope_Assoc"/>
</dbReference>
<dbReference type="PANTHER" id="PTHR30336:SF6">
    <property type="entry name" value="INTEGRAL MEMBRANE PROTEIN"/>
    <property type="match status" value="1"/>
</dbReference>
<dbReference type="EMBL" id="BSUO01000001">
    <property type="protein sequence ID" value="GMA42140.1"/>
    <property type="molecule type" value="Genomic_DNA"/>
</dbReference>
<proteinExistence type="predicted"/>
<accession>A0ABQ6IW25</accession>
<comment type="caution">
    <text evidence="4">The sequence shown here is derived from an EMBL/GenBank/DDBJ whole genome shotgun (WGS) entry which is preliminary data.</text>
</comment>
<dbReference type="Proteomes" id="UP001157126">
    <property type="component" value="Unassembled WGS sequence"/>
</dbReference>
<gene>
    <name evidence="4" type="ORF">GCM10025883_41850</name>
</gene>
<feature type="domain" description="Methyltransferase" evidence="3">
    <location>
        <begin position="348"/>
        <end position="443"/>
    </location>
</feature>
<evidence type="ECO:0000259" key="3">
    <source>
        <dbReference type="Pfam" id="PF13649"/>
    </source>
</evidence>
<dbReference type="Pfam" id="PF02698">
    <property type="entry name" value="DUF218"/>
    <property type="match status" value="1"/>
</dbReference>
<evidence type="ECO:0000259" key="2">
    <source>
        <dbReference type="Pfam" id="PF02698"/>
    </source>
</evidence>
<evidence type="ECO:0000313" key="5">
    <source>
        <dbReference type="Proteomes" id="UP001157126"/>
    </source>
</evidence>
<dbReference type="CDD" id="cd02440">
    <property type="entry name" value="AdoMet_MTases"/>
    <property type="match status" value="1"/>
</dbReference>
<dbReference type="CDD" id="cd06259">
    <property type="entry name" value="YdcF-like"/>
    <property type="match status" value="1"/>
</dbReference>
<feature type="compositionally biased region" description="Low complexity" evidence="1">
    <location>
        <begin position="227"/>
        <end position="240"/>
    </location>
</feature>
<dbReference type="SUPFAM" id="SSF53335">
    <property type="entry name" value="S-adenosyl-L-methionine-dependent methyltransferases"/>
    <property type="match status" value="1"/>
</dbReference>